<dbReference type="KEGG" id="dan:6493608"/>
<dbReference type="OrthoDB" id="7860759at2759"/>
<feature type="region of interest" description="Disordered" evidence="2">
    <location>
        <begin position="90"/>
        <end position="146"/>
    </location>
</feature>
<feature type="compositionally biased region" description="Basic and acidic residues" evidence="2">
    <location>
        <begin position="967"/>
        <end position="983"/>
    </location>
</feature>
<protein>
    <submittedName>
        <fullName evidence="4">Uncharacterized protein, isoform B</fullName>
    </submittedName>
    <submittedName>
        <fullName evidence="3">Uncharacterized protein, isoform C</fullName>
    </submittedName>
</protein>
<feature type="region of interest" description="Disordered" evidence="2">
    <location>
        <begin position="255"/>
        <end position="278"/>
    </location>
</feature>
<feature type="compositionally biased region" description="Basic and acidic residues" evidence="2">
    <location>
        <begin position="1050"/>
        <end position="1060"/>
    </location>
</feature>
<feature type="compositionally biased region" description="Basic and acidic residues" evidence="2">
    <location>
        <begin position="1899"/>
        <end position="1908"/>
    </location>
</feature>
<feature type="compositionally biased region" description="Polar residues" evidence="2">
    <location>
        <begin position="1612"/>
        <end position="1627"/>
    </location>
</feature>
<feature type="compositionally biased region" description="Basic and acidic residues" evidence="2">
    <location>
        <begin position="126"/>
        <end position="146"/>
    </location>
</feature>
<proteinExistence type="predicted"/>
<feature type="compositionally biased region" description="Basic and acidic residues" evidence="2">
    <location>
        <begin position="1594"/>
        <end position="1609"/>
    </location>
</feature>
<feature type="region of interest" description="Disordered" evidence="2">
    <location>
        <begin position="755"/>
        <end position="797"/>
    </location>
</feature>
<evidence type="ECO:0000256" key="1">
    <source>
        <dbReference type="SAM" id="Coils"/>
    </source>
</evidence>
<evidence type="ECO:0000313" key="3">
    <source>
        <dbReference type="EMBL" id="EDV40900.2"/>
    </source>
</evidence>
<feature type="compositionally biased region" description="Basic and acidic residues" evidence="2">
    <location>
        <begin position="1769"/>
        <end position="1779"/>
    </location>
</feature>
<dbReference type="STRING" id="7217.B3M735"/>
<feature type="compositionally biased region" description="Basic and acidic residues" evidence="2">
    <location>
        <begin position="1410"/>
        <end position="1420"/>
    </location>
</feature>
<feature type="coiled-coil region" evidence="1">
    <location>
        <begin position="27"/>
        <end position="54"/>
    </location>
</feature>
<reference evidence="3" key="2">
    <citation type="journal article" date="2008" name="Bioinformatics">
        <title>Assembly reconciliation.</title>
        <authorList>
            <person name="Zimin A.V."/>
            <person name="Smith D.R."/>
            <person name="Sutton G."/>
            <person name="Yorke J.A."/>
        </authorList>
    </citation>
    <scope>NUCLEOTIDE SEQUENCE</scope>
    <source>
        <strain evidence="3">TSC#14024-0371.13</strain>
    </source>
</reference>
<feature type="compositionally biased region" description="Basic and acidic residues" evidence="2">
    <location>
        <begin position="1137"/>
        <end position="1215"/>
    </location>
</feature>
<feature type="compositionally biased region" description="Basic and acidic residues" evidence="2">
    <location>
        <begin position="1717"/>
        <end position="1728"/>
    </location>
</feature>
<feature type="compositionally biased region" description="Polar residues" evidence="2">
    <location>
        <begin position="755"/>
        <end position="766"/>
    </location>
</feature>
<gene>
    <name evidence="3" type="primary">Dana\GF10741</name>
    <name evidence="3" type="synonym">dana_GLEANR_10699</name>
    <name evidence="3" type="ORF">GF10741</name>
</gene>
<dbReference type="EMBL" id="CH902618">
    <property type="protein sequence ID" value="KPU78833.1"/>
    <property type="molecule type" value="Genomic_DNA"/>
</dbReference>
<feature type="compositionally biased region" description="Low complexity" evidence="2">
    <location>
        <begin position="1582"/>
        <end position="1591"/>
    </location>
</feature>
<organism evidence="3 5">
    <name type="scientific">Drosophila ananassae</name>
    <name type="common">Fruit fly</name>
    <dbReference type="NCBI Taxonomy" id="7217"/>
    <lineage>
        <taxon>Eukaryota</taxon>
        <taxon>Metazoa</taxon>
        <taxon>Ecdysozoa</taxon>
        <taxon>Arthropoda</taxon>
        <taxon>Hexapoda</taxon>
        <taxon>Insecta</taxon>
        <taxon>Pterygota</taxon>
        <taxon>Neoptera</taxon>
        <taxon>Endopterygota</taxon>
        <taxon>Diptera</taxon>
        <taxon>Brachycera</taxon>
        <taxon>Muscomorpha</taxon>
        <taxon>Ephydroidea</taxon>
        <taxon>Drosophilidae</taxon>
        <taxon>Drosophila</taxon>
        <taxon>Sophophora</taxon>
    </lineage>
</organism>
<sequence length="2075" mass="238134">MASRDKNKRGRCVLEQPSHSTIDSCALDRTSSKIQHTREHVENLKQRIDHELDKLKKFRDYFVEVGDTARSSQKPVLKVLQKKHMTWRENLEANRTRRNRQGVSDQNKTDRYKVVALKSTPESGNSEEKSPPQPNSKDELSSEKRPRGGWCWCCGQCSYPCTVYQSSYGDPCHGSCNCNCDANGCCNWNAEQQRRCSMQYCREVSPMQECQFGIPYRVFPRRTITDLNTQEYCRNAKETAAMKLDRAKKIDKKCQMAPSGSKRTESKSPTWGAKLKQDQKCKKNTKIDQEKKCKDLFEKSVKKEQKDTRQRDRIIKHENYENYIKMYRKENSRVMAPECMDQSGPYPRVVVQETLHQVEKSRGRNQSDFPSAAIDSDQIMEKLEKWMDYRELRSRPPSEEEPCCCKACNEVRSLPKLGGAKSDMIQFPWCTDECTAEKDPCDAYQENSGESINEAIHKKCLEDMACKPTMERSYFMEEGPTGPWPEEECLTQNISNPPISRTYYKHCNSTIEDETHQVVSKETIVRQKPRNERQSGQPRLGSRAHQYRSDCLARKPNCLKESPTQTEPQNMIEKALQVNLVRKCLRDQAGSQESTPPSQNAYGFRSGSQFTRKYENQNHKSEKDCGYSSRAYENKKISGEASVKNSRHYKECEDIKKEQSKHYRKENKSSSNNYKMEGPCGLKESGYQRGARKEQLNTTFDRPPSELRRQRWESSQATFDMPRANLSHETQIFQKEICKGPNKCVVFEKEAPTANECQVPSQQSHYRSQKQPKRKENYRDCNEKRRQDPCSQSTKHIPEYSQELQGIYSDSYGPSNQKTAPPCRPFNQKIRRDPTFPSFPNKSDCERQYIECMRRESATQTLQPSPGKCLDTRAIQNQREPKEMSSDSNFDICYQLNYHPSEYFIRCPPEYEDAFDGGQNCLGYNYSYHPNPYEPCQPQSYYCDPFDDPCGDQGLYVDECLDHGPSRDYHKSMRKGRSPDHSPKKGKPRSNSELAHSPKRGEVCEDSKERGHSRAAPKYSNINVERALVQEGSQKDNCKEFPRRSAYQQNRERSPYKVRDTSLSPSSKIRIRDSYKNMKPQSFEKADKYESSRDRNKQEYCREDTHINPGSSRRECSPQRPPNEPKLSSGAGYFNRNMEESEVNDKHLKPKLCREPESHNKHASSREADKYNKQKSSREGDRHKNESYREDDMCIEDEPSREKYRLQRHTNELRSSRGAGSNISHAAVDYFKREVGESLRKVSYKDIQPFEDDRHNKSSREGKRHQHESTGKDNEERQSSRSISPTKRQSLIKETHKDMKPESFRHKPESSRQRLPNEEGQSPPAFSETRYPTERRSPSKRSFREESPEKRVFNNLRSTSRSTSPILQSLMDSYKKCNPDSHREGGGTPLGPNDSYRKFSQEISNSGRQRSPEQKKDKGGTFRRSSPTKSLLDRDDSNRTLRQELMNKAYKLLNPESSPRQGNRFINQELFREEIAAPESNLFKNSPNASFNFIGEEMVNKSNRYKEKLASRNSSPSKSLVALDEMRESLLDESYKMLPESLKEPKTHLHEEPAVHDTGPHSTIKKGSNYLSNEGVKDRTSRQSSRSRSSSPFKRYESGNDLGRRDPHSRLPGTSRQAFSPQRSQHVSIEAIPRDMDRGIRESVLTNSCKQISPRQASPAESRSTSPLGNQSLRCSSEERGDSPRYQGHYAQSDEGSNKRKSFKPVSKRSSKKVHHPINECRPDESYKQLKQKPPVSKPRPSSSPASDRGPKSARSSSARSKSPGSNDSQRRSRKESPKGGHKNMPLKSPKRGSQGSSKGSHEPKNKMSKPSQEVSYVSFKGSPVPSKSHGVKCRPPYDRDASPHPYQDFDPVPEWQEEFESCECPDDAYGSPRPSLGQTSICYEPHVGRSRSCSPIESQRHFRRDNSPDGTYSLPVSYRNTSTCRSQTYLKDSRSSSTDCQAEQTGYFEFPIETPTPSCRVCPECDGSDSVCDKKARCVTFKDEQGDCSVTDWEGAMLGDGQEDQNLSVPQTCRSSSSAEHTCLESQCGEDCASCGRTSTQTDRDIPPFEACPCMYQTYLSLAAMCQPHNRYIQ</sequence>
<feature type="compositionally biased region" description="Basic and acidic residues" evidence="2">
    <location>
        <begin position="1070"/>
        <end position="1117"/>
    </location>
</feature>
<feature type="region of interest" description="Disordered" evidence="2">
    <location>
        <begin position="656"/>
        <end position="694"/>
    </location>
</feature>
<feature type="compositionally biased region" description="Basic and acidic residues" evidence="2">
    <location>
        <begin position="1331"/>
        <end position="1352"/>
    </location>
</feature>
<feature type="compositionally biased region" description="Polar residues" evidence="2">
    <location>
        <begin position="1355"/>
        <end position="1371"/>
    </location>
</feature>
<feature type="region of interest" description="Disordered" evidence="2">
    <location>
        <begin position="1543"/>
        <end position="1852"/>
    </location>
</feature>
<feature type="compositionally biased region" description="Basic and acidic residues" evidence="2">
    <location>
        <begin position="523"/>
        <end position="533"/>
    </location>
</feature>
<feature type="compositionally biased region" description="Basic and acidic residues" evidence="2">
    <location>
        <begin position="1251"/>
        <end position="1279"/>
    </location>
</feature>
<feature type="compositionally biased region" description="Basic and acidic residues" evidence="2">
    <location>
        <begin position="1632"/>
        <end position="1641"/>
    </location>
</feature>
<feature type="region of interest" description="Disordered" evidence="2">
    <location>
        <begin position="521"/>
        <end position="546"/>
    </location>
</feature>
<feature type="compositionally biased region" description="Basic and acidic residues" evidence="2">
    <location>
        <begin position="1291"/>
        <end position="1317"/>
    </location>
</feature>
<feature type="compositionally biased region" description="Low complexity" evidence="2">
    <location>
        <begin position="1739"/>
        <end position="1766"/>
    </location>
</feature>
<evidence type="ECO:0000313" key="4">
    <source>
        <dbReference type="EMBL" id="KPU78833.1"/>
    </source>
</evidence>
<accession>B3M735</accession>
<feature type="compositionally biased region" description="Basic and acidic residues" evidence="2">
    <location>
        <begin position="774"/>
        <end position="788"/>
    </location>
</feature>
<feature type="compositionally biased region" description="Basic and acidic residues" evidence="2">
    <location>
        <begin position="1543"/>
        <end position="1559"/>
    </location>
</feature>
<dbReference type="GeneID" id="6493608"/>
<feature type="region of interest" description="Disordered" evidence="2">
    <location>
        <begin position="813"/>
        <end position="838"/>
    </location>
</feature>
<dbReference type="EMBL" id="CH902618">
    <property type="protein sequence ID" value="EDV40900.2"/>
    <property type="molecule type" value="Genomic_DNA"/>
</dbReference>
<reference evidence="3 5" key="1">
    <citation type="journal article" date="2007" name="Nature">
        <title>Evolution of genes and genomes on the Drosophila phylogeny.</title>
        <authorList>
            <consortium name="Drosophila 12 Genomes Consortium"/>
            <person name="Clark A.G."/>
            <person name="Eisen M.B."/>
            <person name="Smith D.R."/>
            <person name="Bergman C.M."/>
            <person name="Oliver B."/>
            <person name="Markow T.A."/>
            <person name="Kaufman T.C."/>
            <person name="Kellis M."/>
            <person name="Gelbart W."/>
            <person name="Iyer V.N."/>
            <person name="Pollard D.A."/>
            <person name="Sackton T.B."/>
            <person name="Larracuente A.M."/>
            <person name="Singh N.D."/>
            <person name="Abad J.P."/>
            <person name="Abt D.N."/>
            <person name="Adryan B."/>
            <person name="Aguade M."/>
            <person name="Akashi H."/>
            <person name="Anderson W.W."/>
            <person name="Aquadro C.F."/>
            <person name="Ardell D.H."/>
            <person name="Arguello R."/>
            <person name="Artieri C.G."/>
            <person name="Barbash D.A."/>
            <person name="Barker D."/>
            <person name="Barsanti P."/>
            <person name="Batterham P."/>
            <person name="Batzoglou S."/>
            <person name="Begun D."/>
            <person name="Bhutkar A."/>
            <person name="Blanco E."/>
            <person name="Bosak S.A."/>
            <person name="Bradley R.K."/>
            <person name="Brand A.D."/>
            <person name="Brent M.R."/>
            <person name="Brooks A.N."/>
            <person name="Brown R.H."/>
            <person name="Butlin R.K."/>
            <person name="Caggese C."/>
            <person name="Calvi B.R."/>
            <person name="Bernardo de Carvalho A."/>
            <person name="Caspi A."/>
            <person name="Castrezana S."/>
            <person name="Celniker S.E."/>
            <person name="Chang J.L."/>
            <person name="Chapple C."/>
            <person name="Chatterji S."/>
            <person name="Chinwalla A."/>
            <person name="Civetta A."/>
            <person name="Clifton S.W."/>
            <person name="Comeron J.M."/>
            <person name="Costello J.C."/>
            <person name="Coyne J.A."/>
            <person name="Daub J."/>
            <person name="David R.G."/>
            <person name="Delcher A.L."/>
            <person name="Delehaunty K."/>
            <person name="Do C.B."/>
            <person name="Ebling H."/>
            <person name="Edwards K."/>
            <person name="Eickbush T."/>
            <person name="Evans J.D."/>
            <person name="Filipski A."/>
            <person name="Findeiss S."/>
            <person name="Freyhult E."/>
            <person name="Fulton L."/>
            <person name="Fulton R."/>
            <person name="Garcia A.C."/>
            <person name="Gardiner A."/>
            <person name="Garfield D.A."/>
            <person name="Garvin B.E."/>
            <person name="Gibson G."/>
            <person name="Gilbert D."/>
            <person name="Gnerre S."/>
            <person name="Godfrey J."/>
            <person name="Good R."/>
            <person name="Gotea V."/>
            <person name="Gravely B."/>
            <person name="Greenberg A.J."/>
            <person name="Griffiths-Jones S."/>
            <person name="Gross S."/>
            <person name="Guigo R."/>
            <person name="Gustafson E.A."/>
            <person name="Haerty W."/>
            <person name="Hahn M.W."/>
            <person name="Halligan D.L."/>
            <person name="Halpern A.L."/>
            <person name="Halter G.M."/>
            <person name="Han M.V."/>
            <person name="Heger A."/>
            <person name="Hillier L."/>
            <person name="Hinrichs A.S."/>
            <person name="Holmes I."/>
            <person name="Hoskins R.A."/>
            <person name="Hubisz M.J."/>
            <person name="Hultmark D."/>
            <person name="Huntley M.A."/>
            <person name="Jaffe D.B."/>
            <person name="Jagadeeshan S."/>
            <person name="Jeck W.R."/>
            <person name="Johnson J."/>
            <person name="Jones C.D."/>
            <person name="Jordan W.C."/>
            <person name="Karpen G.H."/>
            <person name="Kataoka E."/>
            <person name="Keightley P.D."/>
            <person name="Kheradpour P."/>
            <person name="Kirkness E.F."/>
            <person name="Koerich L.B."/>
            <person name="Kristiansen K."/>
            <person name="Kudrna D."/>
            <person name="Kulathinal R.J."/>
            <person name="Kumar S."/>
            <person name="Kwok R."/>
            <person name="Lander E."/>
            <person name="Langley C.H."/>
            <person name="Lapoint R."/>
            <person name="Lazzaro B.P."/>
            <person name="Lee S.J."/>
            <person name="Levesque L."/>
            <person name="Li R."/>
            <person name="Lin C.F."/>
            <person name="Lin M.F."/>
            <person name="Lindblad-Toh K."/>
            <person name="Llopart A."/>
            <person name="Long M."/>
            <person name="Low L."/>
            <person name="Lozovsky E."/>
            <person name="Lu J."/>
            <person name="Luo M."/>
            <person name="Machado C.A."/>
            <person name="Makalowski W."/>
            <person name="Marzo M."/>
            <person name="Matsuda M."/>
            <person name="Matzkin L."/>
            <person name="McAllister B."/>
            <person name="McBride C.S."/>
            <person name="McKernan B."/>
            <person name="McKernan K."/>
            <person name="Mendez-Lago M."/>
            <person name="Minx P."/>
            <person name="Mollenhauer M.U."/>
            <person name="Montooth K."/>
            <person name="Mount S.M."/>
            <person name="Mu X."/>
            <person name="Myers E."/>
            <person name="Negre B."/>
            <person name="Newfeld S."/>
            <person name="Nielsen R."/>
            <person name="Noor M.A."/>
            <person name="O'Grady P."/>
            <person name="Pachter L."/>
            <person name="Papaceit M."/>
            <person name="Parisi M.J."/>
            <person name="Parisi M."/>
            <person name="Parts L."/>
            <person name="Pedersen J.S."/>
            <person name="Pesole G."/>
            <person name="Phillippy A.M."/>
            <person name="Ponting C.P."/>
            <person name="Pop M."/>
            <person name="Porcelli D."/>
            <person name="Powell J.R."/>
            <person name="Prohaska S."/>
            <person name="Pruitt K."/>
            <person name="Puig M."/>
            <person name="Quesneville H."/>
            <person name="Ram K.R."/>
            <person name="Rand D."/>
            <person name="Rasmussen M.D."/>
            <person name="Reed L.K."/>
            <person name="Reenan R."/>
            <person name="Reily A."/>
            <person name="Remington K.A."/>
            <person name="Rieger T.T."/>
            <person name="Ritchie M.G."/>
            <person name="Robin C."/>
            <person name="Rogers Y.H."/>
            <person name="Rohde C."/>
            <person name="Rozas J."/>
            <person name="Rubenfield M.J."/>
            <person name="Ruiz A."/>
            <person name="Russo S."/>
            <person name="Salzberg S.L."/>
            <person name="Sanchez-Gracia A."/>
            <person name="Saranga D.J."/>
            <person name="Sato H."/>
            <person name="Schaeffer S.W."/>
            <person name="Schatz M.C."/>
            <person name="Schlenke T."/>
            <person name="Schwartz R."/>
            <person name="Segarra C."/>
            <person name="Singh R.S."/>
            <person name="Sirot L."/>
            <person name="Sirota M."/>
            <person name="Sisneros N.B."/>
            <person name="Smith C.D."/>
            <person name="Smith T.F."/>
            <person name="Spieth J."/>
            <person name="Stage D.E."/>
            <person name="Stark A."/>
            <person name="Stephan W."/>
            <person name="Strausberg R.L."/>
            <person name="Strempel S."/>
            <person name="Sturgill D."/>
            <person name="Sutton G."/>
            <person name="Sutton G.G."/>
            <person name="Tao W."/>
            <person name="Teichmann S."/>
            <person name="Tobari Y.N."/>
            <person name="Tomimura Y."/>
            <person name="Tsolas J.M."/>
            <person name="Valente V.L."/>
            <person name="Venter E."/>
            <person name="Venter J.C."/>
            <person name="Vicario S."/>
            <person name="Vieira F.G."/>
            <person name="Vilella A.J."/>
            <person name="Villasante A."/>
            <person name="Walenz B."/>
            <person name="Wang J."/>
            <person name="Wasserman M."/>
            <person name="Watts T."/>
            <person name="Wilson D."/>
            <person name="Wilson R.K."/>
            <person name="Wing R.A."/>
            <person name="Wolfner M.F."/>
            <person name="Wong A."/>
            <person name="Wong G.K."/>
            <person name="Wu C.I."/>
            <person name="Wu G."/>
            <person name="Yamamoto D."/>
            <person name="Yang H.P."/>
            <person name="Yang S.P."/>
            <person name="Yorke J.A."/>
            <person name="Yoshida K."/>
            <person name="Zdobnov E."/>
            <person name="Zhang P."/>
            <person name="Zhang Y."/>
            <person name="Zimin A.V."/>
            <person name="Baldwin J."/>
            <person name="Abdouelleil A."/>
            <person name="Abdulkadir J."/>
            <person name="Abebe A."/>
            <person name="Abera B."/>
            <person name="Abreu J."/>
            <person name="Acer S.C."/>
            <person name="Aftuck L."/>
            <person name="Alexander A."/>
            <person name="An P."/>
            <person name="Anderson E."/>
            <person name="Anderson S."/>
            <person name="Arachi H."/>
            <person name="Azer M."/>
            <person name="Bachantsang P."/>
            <person name="Barry A."/>
            <person name="Bayul T."/>
            <person name="Berlin A."/>
            <person name="Bessette D."/>
            <person name="Bloom T."/>
            <person name="Blye J."/>
            <person name="Boguslavskiy L."/>
            <person name="Bonnet C."/>
            <person name="Boukhgalter B."/>
            <person name="Bourzgui I."/>
            <person name="Brown A."/>
            <person name="Cahill P."/>
            <person name="Channer S."/>
            <person name="Cheshatsang Y."/>
            <person name="Chuda L."/>
            <person name="Citroen M."/>
            <person name="Collymore A."/>
            <person name="Cooke P."/>
            <person name="Costello M."/>
            <person name="D'Aco K."/>
            <person name="Daza R."/>
            <person name="De Haan G."/>
            <person name="DeGray S."/>
            <person name="DeMaso C."/>
            <person name="Dhargay N."/>
            <person name="Dooley K."/>
            <person name="Dooley E."/>
            <person name="Doricent M."/>
            <person name="Dorje P."/>
            <person name="Dorjee K."/>
            <person name="Dupes A."/>
            <person name="Elong R."/>
            <person name="Falk J."/>
            <person name="Farina A."/>
            <person name="Faro S."/>
            <person name="Ferguson D."/>
            <person name="Fisher S."/>
            <person name="Foley C.D."/>
            <person name="Franke A."/>
            <person name="Friedrich D."/>
            <person name="Gadbois L."/>
            <person name="Gearin G."/>
            <person name="Gearin C.R."/>
            <person name="Giannoukos G."/>
            <person name="Goode T."/>
            <person name="Graham J."/>
            <person name="Grandbois E."/>
            <person name="Grewal S."/>
            <person name="Gyaltsen K."/>
            <person name="Hafez N."/>
            <person name="Hagos B."/>
            <person name="Hall J."/>
            <person name="Henson C."/>
            <person name="Hollinger A."/>
            <person name="Honan T."/>
            <person name="Huard M.D."/>
            <person name="Hughes L."/>
            <person name="Hurhula B."/>
            <person name="Husby M.E."/>
            <person name="Kamat A."/>
            <person name="Kanga B."/>
            <person name="Kashin S."/>
            <person name="Khazanovich D."/>
            <person name="Kisner P."/>
            <person name="Lance K."/>
            <person name="Lara M."/>
            <person name="Lee W."/>
            <person name="Lennon N."/>
            <person name="Letendre F."/>
            <person name="LeVine R."/>
            <person name="Lipovsky A."/>
            <person name="Liu X."/>
            <person name="Liu J."/>
            <person name="Liu S."/>
            <person name="Lokyitsang T."/>
            <person name="Lokyitsang Y."/>
            <person name="Lubonja R."/>
            <person name="Lui A."/>
            <person name="MacDonald P."/>
            <person name="Magnisalis V."/>
            <person name="Maru K."/>
            <person name="Matthews C."/>
            <person name="McCusker W."/>
            <person name="McDonough S."/>
            <person name="Mehta T."/>
            <person name="Meldrim J."/>
            <person name="Meneus L."/>
            <person name="Mihai O."/>
            <person name="Mihalev A."/>
            <person name="Mihova T."/>
            <person name="Mittelman R."/>
            <person name="Mlenga V."/>
            <person name="Montmayeur A."/>
            <person name="Mulrain L."/>
            <person name="Navidi A."/>
            <person name="Naylor J."/>
            <person name="Negash T."/>
            <person name="Nguyen T."/>
            <person name="Nguyen N."/>
            <person name="Nicol R."/>
            <person name="Norbu C."/>
            <person name="Norbu N."/>
            <person name="Novod N."/>
            <person name="O'Neill B."/>
            <person name="Osman S."/>
            <person name="Markiewicz E."/>
            <person name="Oyono O.L."/>
            <person name="Patti C."/>
            <person name="Phunkhang P."/>
            <person name="Pierre F."/>
            <person name="Priest M."/>
            <person name="Raghuraman S."/>
            <person name="Rege F."/>
            <person name="Reyes R."/>
            <person name="Rise C."/>
            <person name="Rogov P."/>
            <person name="Ross K."/>
            <person name="Ryan E."/>
            <person name="Settipalli S."/>
            <person name="Shea T."/>
            <person name="Sherpa N."/>
            <person name="Shi L."/>
            <person name="Shih D."/>
            <person name="Sparrow T."/>
            <person name="Spaulding J."/>
            <person name="Stalker J."/>
            <person name="Stange-Thomann N."/>
            <person name="Stavropoulos S."/>
            <person name="Stone C."/>
            <person name="Strader C."/>
            <person name="Tesfaye S."/>
            <person name="Thomson T."/>
            <person name="Thoulutsang Y."/>
            <person name="Thoulutsang D."/>
            <person name="Topham K."/>
            <person name="Topping I."/>
            <person name="Tsamla T."/>
            <person name="Vassiliev H."/>
            <person name="Vo A."/>
            <person name="Wangchuk T."/>
            <person name="Wangdi T."/>
            <person name="Weiand M."/>
            <person name="Wilkinson J."/>
            <person name="Wilson A."/>
            <person name="Yadav S."/>
            <person name="Young G."/>
            <person name="Yu Q."/>
            <person name="Zembek L."/>
            <person name="Zhong D."/>
            <person name="Zimmer A."/>
            <person name="Zwirko Z."/>
            <person name="Jaffe D.B."/>
            <person name="Alvarez P."/>
            <person name="Brockman W."/>
            <person name="Butler J."/>
            <person name="Chin C."/>
            <person name="Gnerre S."/>
            <person name="Grabherr M."/>
            <person name="Kleber M."/>
            <person name="Mauceli E."/>
            <person name="MacCallum I."/>
        </authorList>
    </citation>
    <scope>NUCLEOTIDE SEQUENCE [LARGE SCALE GENOMIC DNA]</scope>
    <source>
        <strain evidence="3">TSC#14024-0371.13</strain>
        <strain evidence="5">Tucson 14024-0371.13</strain>
    </source>
</reference>
<feature type="compositionally biased region" description="Polar residues" evidence="2">
    <location>
        <begin position="1644"/>
        <end position="1675"/>
    </location>
</feature>
<feature type="compositionally biased region" description="Basic and acidic residues" evidence="2">
    <location>
        <begin position="1033"/>
        <end position="1043"/>
    </location>
</feature>
<feature type="region of interest" description="Disordered" evidence="2">
    <location>
        <begin position="1237"/>
        <end position="1439"/>
    </location>
</feature>
<name>B3M735_DROAN</name>
<keyword evidence="1" id="KW-0175">Coiled coil</keyword>
<reference evidence="3" key="3">
    <citation type="submission" date="2015-10" db="EMBL/GenBank/DDBJ databases">
        <authorList>
            <consortium name="FlyBase"/>
        </authorList>
    </citation>
    <scope>NUCLEOTIDE SEQUENCE</scope>
    <source>
        <strain evidence="3">TSC#14024-0371.13</strain>
    </source>
</reference>
<feature type="compositionally biased region" description="Basic and acidic residues" evidence="2">
    <location>
        <begin position="1373"/>
        <end position="1385"/>
    </location>
</feature>
<feature type="region of interest" description="Disordered" evidence="2">
    <location>
        <begin position="1891"/>
        <end position="1913"/>
    </location>
</feature>
<evidence type="ECO:0000256" key="2">
    <source>
        <dbReference type="SAM" id="MobiDB-lite"/>
    </source>
</evidence>
<keyword evidence="5" id="KW-1185">Reference proteome</keyword>
<feature type="region of interest" description="Disordered" evidence="2">
    <location>
        <begin position="967"/>
        <end position="1224"/>
    </location>
</feature>
<dbReference type="Proteomes" id="UP000007801">
    <property type="component" value="Unassembled WGS sequence"/>
</dbReference>
<feature type="compositionally biased region" description="Basic and acidic residues" evidence="2">
    <location>
        <begin position="999"/>
        <end position="1012"/>
    </location>
</feature>
<dbReference type="HOGENOM" id="CLU_232515_0_0_1"/>
<evidence type="ECO:0000313" key="5">
    <source>
        <dbReference type="Proteomes" id="UP000007801"/>
    </source>
</evidence>
<feature type="compositionally biased region" description="Polar residues" evidence="2">
    <location>
        <begin position="1280"/>
        <end position="1289"/>
    </location>
</feature>
<feature type="compositionally biased region" description="Basic residues" evidence="2">
    <location>
        <begin position="1699"/>
        <end position="1716"/>
    </location>
</feature>